<evidence type="ECO:0000256" key="1">
    <source>
        <dbReference type="ARBA" id="ARBA00004976"/>
    </source>
</evidence>
<dbReference type="eggNOG" id="ENOG502Z9CV">
    <property type="taxonomic scope" value="Bacteria"/>
</dbReference>
<dbReference type="SUPFAM" id="SSF81301">
    <property type="entry name" value="Nucleotidyltransferase"/>
    <property type="match status" value="1"/>
</dbReference>
<comment type="pathway">
    <text evidence="1">Purine metabolism; ppGpp biosynthesis; ppGpp from GTP: step 1/2.</text>
</comment>
<proteinExistence type="predicted"/>
<feature type="domain" description="RelA/SpoT" evidence="2">
    <location>
        <begin position="79"/>
        <end position="194"/>
    </location>
</feature>
<dbReference type="Proteomes" id="UP000003987">
    <property type="component" value="Unassembled WGS sequence"/>
</dbReference>
<dbReference type="AlphaFoldDB" id="C7XV54"/>
<dbReference type="GO" id="GO:0015970">
    <property type="term" value="P:guanosine tetraphosphate biosynthetic process"/>
    <property type="evidence" value="ECO:0007669"/>
    <property type="project" value="UniProtKB-UniPathway"/>
</dbReference>
<gene>
    <name evidence="3" type="ORF">HMPREF0501_00963</name>
</gene>
<dbReference type="UniPathway" id="UPA00908">
    <property type="reaction ID" value="UER00884"/>
</dbReference>
<evidence type="ECO:0000259" key="2">
    <source>
        <dbReference type="SMART" id="SM00954"/>
    </source>
</evidence>
<dbReference type="OrthoDB" id="2225292at2"/>
<keyword evidence="4" id="KW-1185">Reference proteome</keyword>
<evidence type="ECO:0000313" key="4">
    <source>
        <dbReference type="Proteomes" id="UP000003987"/>
    </source>
</evidence>
<sequence length="203" mass="24177">MVTDQIETIILIIHQNYQTFCEFYYSKYPFEANLRKLSCAEALNDDFLVQMFIYINSLTQAQSAIIGKGLLKYSEFLRMRVKQYDTAYHKVLAKSISEESDGEYPIIKVINDLMGMRIILPNVNDNYDQIRALLNCLKKQKIISRFYHRDDHNYHAFHCYFKDSNMTFPWELQIWDQKDEQENVTAHLRHNQERDDILKEGGK</sequence>
<dbReference type="InterPro" id="IPR007685">
    <property type="entry name" value="RelA_SpoT"/>
</dbReference>
<accession>C7XV54</accession>
<reference evidence="3 4" key="1">
    <citation type="submission" date="2009-06" db="EMBL/GenBank/DDBJ databases">
        <title>The Genome Sequence of Lactobacillus coleohominis strain 101-4-CHN.</title>
        <authorList>
            <consortium name="The Broad Institute Genome Sequencing Platform"/>
            <person name="Ward D."/>
            <person name="Young S.K."/>
            <person name="Zeng Q."/>
            <person name="Koehrsen M."/>
            <person name="Alvarado L."/>
            <person name="Berlin A."/>
            <person name="Borenstein D."/>
            <person name="Chen Z."/>
            <person name="Engels R."/>
            <person name="Freedman E."/>
            <person name="Gellesch M."/>
            <person name="Goldberg J."/>
            <person name="Griggs A."/>
            <person name="Gujja S."/>
            <person name="Heiman D."/>
            <person name="Hepburn T."/>
            <person name="Howarth C."/>
            <person name="Jen D."/>
            <person name="Larson L."/>
            <person name="Lewis B."/>
            <person name="Mehta T."/>
            <person name="Park D."/>
            <person name="Pearson M."/>
            <person name="Roberts A."/>
            <person name="Saif S."/>
            <person name="Shea T."/>
            <person name="Shenoy N."/>
            <person name="Sisk P."/>
            <person name="Stolte C."/>
            <person name="Sykes S."/>
            <person name="Walk T."/>
            <person name="White J."/>
            <person name="Yandava C."/>
            <person name="Liu Y."/>
            <person name="Xu Q."/>
            <person name="Lander E."/>
            <person name="Nusbaum C."/>
            <person name="Galagan J."/>
            <person name="Birren B."/>
        </authorList>
    </citation>
    <scope>NUCLEOTIDE SEQUENCE [LARGE SCALE GENOMIC DNA]</scope>
    <source>
        <strain evidence="3 4">101-4-CHN</strain>
    </source>
</reference>
<dbReference type="RefSeq" id="WP_006916796.1">
    <property type="nucleotide sequence ID" value="NZ_GG698803.1"/>
</dbReference>
<dbReference type="Pfam" id="PF04607">
    <property type="entry name" value="RelA_SpoT"/>
    <property type="match status" value="1"/>
</dbReference>
<dbReference type="EMBL" id="GG698803">
    <property type="protein sequence ID" value="EEU30585.1"/>
    <property type="molecule type" value="Genomic_DNA"/>
</dbReference>
<evidence type="ECO:0000313" key="3">
    <source>
        <dbReference type="EMBL" id="EEU30585.1"/>
    </source>
</evidence>
<dbReference type="Gene3D" id="3.30.460.10">
    <property type="entry name" value="Beta Polymerase, domain 2"/>
    <property type="match status" value="1"/>
</dbReference>
<protein>
    <recommendedName>
        <fullName evidence="2">RelA/SpoT domain-containing protein</fullName>
    </recommendedName>
</protein>
<dbReference type="SMART" id="SM00954">
    <property type="entry name" value="RelA_SpoT"/>
    <property type="match status" value="1"/>
</dbReference>
<dbReference type="HOGENOM" id="CLU_109339_0_0_9"/>
<dbReference type="STRING" id="575594.HMPREF0501_00963"/>
<dbReference type="InterPro" id="IPR043519">
    <property type="entry name" value="NT_sf"/>
</dbReference>
<organism evidence="3 4">
    <name type="scientific">Limosilactobacillus coleohominis 101-4-CHN</name>
    <dbReference type="NCBI Taxonomy" id="575594"/>
    <lineage>
        <taxon>Bacteria</taxon>
        <taxon>Bacillati</taxon>
        <taxon>Bacillota</taxon>
        <taxon>Bacilli</taxon>
        <taxon>Lactobacillales</taxon>
        <taxon>Lactobacillaceae</taxon>
        <taxon>Limosilactobacillus</taxon>
    </lineage>
</organism>
<name>C7XV54_9LACO</name>